<dbReference type="EMBL" id="AVOT02014815">
    <property type="protein sequence ID" value="MBW0498618.1"/>
    <property type="molecule type" value="Genomic_DNA"/>
</dbReference>
<feature type="compositionally biased region" description="Polar residues" evidence="1">
    <location>
        <begin position="75"/>
        <end position="92"/>
    </location>
</feature>
<accession>A0A9Q3DB81</accession>
<dbReference type="Proteomes" id="UP000765509">
    <property type="component" value="Unassembled WGS sequence"/>
</dbReference>
<name>A0A9Q3DB81_9BASI</name>
<proteinExistence type="predicted"/>
<protein>
    <submittedName>
        <fullName evidence="2">Uncharacterized protein</fullName>
    </submittedName>
</protein>
<evidence type="ECO:0000256" key="1">
    <source>
        <dbReference type="SAM" id="MobiDB-lite"/>
    </source>
</evidence>
<comment type="caution">
    <text evidence="2">The sequence shown here is derived from an EMBL/GenBank/DDBJ whole genome shotgun (WGS) entry which is preliminary data.</text>
</comment>
<evidence type="ECO:0000313" key="3">
    <source>
        <dbReference type="Proteomes" id="UP000765509"/>
    </source>
</evidence>
<evidence type="ECO:0000313" key="2">
    <source>
        <dbReference type="EMBL" id="MBW0498618.1"/>
    </source>
</evidence>
<feature type="compositionally biased region" description="Low complexity" evidence="1">
    <location>
        <begin position="107"/>
        <end position="122"/>
    </location>
</feature>
<gene>
    <name evidence="2" type="ORF">O181_038333</name>
</gene>
<feature type="region of interest" description="Disordered" evidence="1">
    <location>
        <begin position="75"/>
        <end position="123"/>
    </location>
</feature>
<keyword evidence="3" id="KW-1185">Reference proteome</keyword>
<dbReference type="OrthoDB" id="2499752at2759"/>
<dbReference type="AlphaFoldDB" id="A0A9Q3DB81"/>
<sequence length="341" mass="37281">MSIISHAPPLVPCHSASFSGKTGQTGAAHLPSSRTTSFQSSLLSILPAHNSSATALTFVHPTNLDPSENVLSSCLHSNSSKNPLSTSLQPNGSCKRRKLRGTGAAETSSSSQSSSPSSPPTQFALRSHVKKQGLYDIRPHLADGRLSSEAEDNNQSHPMPFQRLILKPNAPPLPPKIPLDHLIEPCLWSESHQPSIQRPDATPRGRALDSYTCIRTKVNRFSVPVSSKPALHFSKTLQKLVRSQGISNTTAMNADLSIEIKRSEERNKWWHWSTNCPDTGDGNKSSHKAPLQCQNLEGQSGELSCASEIVTRKLSVNAWEEQKFYCSEKSALKRPRSRILS</sequence>
<organism evidence="2 3">
    <name type="scientific">Austropuccinia psidii MF-1</name>
    <dbReference type="NCBI Taxonomy" id="1389203"/>
    <lineage>
        <taxon>Eukaryota</taxon>
        <taxon>Fungi</taxon>
        <taxon>Dikarya</taxon>
        <taxon>Basidiomycota</taxon>
        <taxon>Pucciniomycotina</taxon>
        <taxon>Pucciniomycetes</taxon>
        <taxon>Pucciniales</taxon>
        <taxon>Sphaerophragmiaceae</taxon>
        <taxon>Austropuccinia</taxon>
    </lineage>
</organism>
<reference evidence="2" key="1">
    <citation type="submission" date="2021-03" db="EMBL/GenBank/DDBJ databases">
        <title>Draft genome sequence of rust myrtle Austropuccinia psidii MF-1, a brazilian biotype.</title>
        <authorList>
            <person name="Quecine M.C."/>
            <person name="Pachon D.M.R."/>
            <person name="Bonatelli M.L."/>
            <person name="Correr F.H."/>
            <person name="Franceschini L.M."/>
            <person name="Leite T.F."/>
            <person name="Margarido G.R.A."/>
            <person name="Almeida C.A."/>
            <person name="Ferrarezi J.A."/>
            <person name="Labate C.A."/>
        </authorList>
    </citation>
    <scope>NUCLEOTIDE SEQUENCE</scope>
    <source>
        <strain evidence="2">MF-1</strain>
    </source>
</reference>